<dbReference type="KEGG" id="gyu:FE374_03290"/>
<evidence type="ECO:0000313" key="3">
    <source>
        <dbReference type="Proteomes" id="UP000314616"/>
    </source>
</evidence>
<protein>
    <recommendedName>
        <fullName evidence="1">FAS1-like dehydratase domain-containing protein</fullName>
    </recommendedName>
</protein>
<proteinExistence type="predicted"/>
<dbReference type="PANTHER" id="PTHR28152:SF1">
    <property type="entry name" value="HYDROXYACYL-THIOESTER DEHYDRATASE TYPE 2, MITOCHONDRIAL"/>
    <property type="match status" value="1"/>
</dbReference>
<gene>
    <name evidence="2" type="ORF">FE374_03290</name>
</gene>
<dbReference type="InterPro" id="IPR039569">
    <property type="entry name" value="FAS1-like_DH_region"/>
</dbReference>
<organism evidence="2 3">
    <name type="scientific">Georgenia yuyongxinii</name>
    <dbReference type="NCBI Taxonomy" id="2589797"/>
    <lineage>
        <taxon>Bacteria</taxon>
        <taxon>Bacillati</taxon>
        <taxon>Actinomycetota</taxon>
        <taxon>Actinomycetes</taxon>
        <taxon>Micrococcales</taxon>
        <taxon>Bogoriellaceae</taxon>
        <taxon>Georgenia</taxon>
    </lineage>
</organism>
<dbReference type="PANTHER" id="PTHR28152">
    <property type="entry name" value="HYDROXYACYL-THIOESTER DEHYDRATASE TYPE 2, MITOCHONDRIAL"/>
    <property type="match status" value="1"/>
</dbReference>
<dbReference type="SUPFAM" id="SSF54637">
    <property type="entry name" value="Thioesterase/thiol ester dehydrase-isomerase"/>
    <property type="match status" value="1"/>
</dbReference>
<name>A0A5B8C3Q7_9MICO</name>
<dbReference type="EMBL" id="CP040915">
    <property type="protein sequence ID" value="QDC23782.1"/>
    <property type="molecule type" value="Genomic_DNA"/>
</dbReference>
<dbReference type="InterPro" id="IPR052741">
    <property type="entry name" value="Mitochondrial_HTD2"/>
</dbReference>
<dbReference type="RefSeq" id="WP_139927224.1">
    <property type="nucleotide sequence ID" value="NZ_CP040915.1"/>
</dbReference>
<dbReference type="Gene3D" id="3.10.129.10">
    <property type="entry name" value="Hotdog Thioesterase"/>
    <property type="match status" value="2"/>
</dbReference>
<sequence length="296" mass="31693">MSPHAMDAPVNSLDVDALRSWMGRTVVTTDVLTTGAVERFNATTRGSVTSSGAGSVNPLLVWALAPEAVAHHELGEDGHPLRGEFLPPVPLPRRMWAASSLSFYRALAVGEPARTASTVRDVTLKHGSTGPLVFVTVERATTSAGELAVHEEQTIVYRDTPAAARPAGAVATGGTPLADTSDVLDTVVPDPVLLMRYSALTFNSHRIHYDRPYAMQTEGYPGLVVHGPLIATLLLDRYMAHHPGTDISTFSFRARKPLFDTAPFTIRGRTDIRGNLSLSAVDACGEVCMTAEVTPR</sequence>
<feature type="domain" description="FAS1-like dehydratase" evidence="1">
    <location>
        <begin position="74"/>
        <end position="149"/>
    </location>
</feature>
<accession>A0A5B8C3Q7</accession>
<evidence type="ECO:0000313" key="2">
    <source>
        <dbReference type="EMBL" id="QDC23782.1"/>
    </source>
</evidence>
<dbReference type="AlphaFoldDB" id="A0A5B8C3Q7"/>
<dbReference type="InterPro" id="IPR029069">
    <property type="entry name" value="HotDog_dom_sf"/>
</dbReference>
<reference evidence="2 3" key="1">
    <citation type="submission" date="2019-05" db="EMBL/GenBank/DDBJ databases">
        <title>Georgenia *** sp. nov., and Georgenia *** sp. nov., isolated from the intestinal contents of plateau pika (Ochotona curzoniae) in the Qinghai-Tibet plateau of China.</title>
        <authorList>
            <person name="Tian Z."/>
        </authorList>
    </citation>
    <scope>NUCLEOTIDE SEQUENCE [LARGE SCALE GENOMIC DNA]</scope>
    <source>
        <strain evidence="2 3">Z443</strain>
    </source>
</reference>
<dbReference type="Proteomes" id="UP000314616">
    <property type="component" value="Chromosome"/>
</dbReference>
<evidence type="ECO:0000259" key="1">
    <source>
        <dbReference type="Pfam" id="PF13452"/>
    </source>
</evidence>
<dbReference type="OrthoDB" id="7183822at2"/>
<dbReference type="Pfam" id="PF13452">
    <property type="entry name" value="FAS1_DH_region"/>
    <property type="match status" value="1"/>
</dbReference>
<dbReference type="GO" id="GO:0019171">
    <property type="term" value="F:(3R)-hydroxyacyl-[acyl-carrier-protein] dehydratase activity"/>
    <property type="evidence" value="ECO:0007669"/>
    <property type="project" value="TreeGrafter"/>
</dbReference>